<keyword evidence="5" id="KW-0325">Glycoprotein</keyword>
<keyword evidence="7" id="KW-1133">Transmembrane helix</keyword>
<name>A0A653DFB9_CALMS</name>
<dbReference type="InterPro" id="IPR019826">
    <property type="entry name" value="Carboxylesterase_B_AS"/>
</dbReference>
<evidence type="ECO:0000256" key="7">
    <source>
        <dbReference type="SAM" id="Phobius"/>
    </source>
</evidence>
<feature type="transmembrane region" description="Helical" evidence="7">
    <location>
        <begin position="12"/>
        <end position="33"/>
    </location>
</feature>
<dbReference type="Gene3D" id="3.40.50.1820">
    <property type="entry name" value="alpha/beta hydrolase"/>
    <property type="match status" value="1"/>
</dbReference>
<feature type="domain" description="Carboxylesterase type B" evidence="8">
    <location>
        <begin position="44"/>
        <end position="550"/>
    </location>
</feature>
<organism evidence="9 10">
    <name type="scientific">Callosobruchus maculatus</name>
    <name type="common">Southern cowpea weevil</name>
    <name type="synonym">Pulse bruchid</name>
    <dbReference type="NCBI Taxonomy" id="64391"/>
    <lineage>
        <taxon>Eukaryota</taxon>
        <taxon>Metazoa</taxon>
        <taxon>Ecdysozoa</taxon>
        <taxon>Arthropoda</taxon>
        <taxon>Hexapoda</taxon>
        <taxon>Insecta</taxon>
        <taxon>Pterygota</taxon>
        <taxon>Neoptera</taxon>
        <taxon>Endopterygota</taxon>
        <taxon>Coleoptera</taxon>
        <taxon>Polyphaga</taxon>
        <taxon>Cucujiformia</taxon>
        <taxon>Chrysomeloidea</taxon>
        <taxon>Chrysomelidae</taxon>
        <taxon>Bruchinae</taxon>
        <taxon>Bruchini</taxon>
        <taxon>Callosobruchus</taxon>
    </lineage>
</organism>
<keyword evidence="3 6" id="KW-0378">Hydrolase</keyword>
<keyword evidence="4" id="KW-1015">Disulfide bond</keyword>
<dbReference type="AlphaFoldDB" id="A0A653DFB9"/>
<dbReference type="EMBL" id="CAACVG010011723">
    <property type="protein sequence ID" value="VEN58678.1"/>
    <property type="molecule type" value="Genomic_DNA"/>
</dbReference>
<evidence type="ECO:0000256" key="6">
    <source>
        <dbReference type="RuleBase" id="RU361235"/>
    </source>
</evidence>
<dbReference type="OrthoDB" id="6846267at2759"/>
<evidence type="ECO:0000256" key="2">
    <source>
        <dbReference type="ARBA" id="ARBA00022487"/>
    </source>
</evidence>
<accession>A0A653DFB9</accession>
<evidence type="ECO:0000313" key="10">
    <source>
        <dbReference type="Proteomes" id="UP000410492"/>
    </source>
</evidence>
<evidence type="ECO:0000313" key="9">
    <source>
        <dbReference type="EMBL" id="VEN58678.1"/>
    </source>
</evidence>
<keyword evidence="7" id="KW-0472">Membrane</keyword>
<keyword evidence="7" id="KW-0812">Transmembrane</keyword>
<keyword evidence="2" id="KW-0719">Serine esterase</keyword>
<proteinExistence type="inferred from homology"/>
<dbReference type="PANTHER" id="PTHR43142">
    <property type="entry name" value="CARBOXYLIC ESTER HYDROLASE"/>
    <property type="match status" value="1"/>
</dbReference>
<keyword evidence="10" id="KW-1185">Reference proteome</keyword>
<evidence type="ECO:0000256" key="3">
    <source>
        <dbReference type="ARBA" id="ARBA00022801"/>
    </source>
</evidence>
<dbReference type="EC" id="3.1.1.-" evidence="6"/>
<dbReference type="Proteomes" id="UP000410492">
    <property type="component" value="Unassembled WGS sequence"/>
</dbReference>
<evidence type="ECO:0000256" key="4">
    <source>
        <dbReference type="ARBA" id="ARBA00023157"/>
    </source>
</evidence>
<protein>
    <recommendedName>
        <fullName evidence="6">Carboxylic ester hydrolase</fullName>
        <ecNumber evidence="6">3.1.1.-</ecNumber>
    </recommendedName>
</protein>
<dbReference type="InterPro" id="IPR002018">
    <property type="entry name" value="CarbesteraseB"/>
</dbReference>
<dbReference type="Pfam" id="PF00135">
    <property type="entry name" value="COesterase"/>
    <property type="match status" value="1"/>
</dbReference>
<dbReference type="SUPFAM" id="SSF53474">
    <property type="entry name" value="alpha/beta-Hydrolases"/>
    <property type="match status" value="1"/>
</dbReference>
<dbReference type="InterPro" id="IPR029058">
    <property type="entry name" value="AB_hydrolase_fold"/>
</dbReference>
<evidence type="ECO:0000256" key="1">
    <source>
        <dbReference type="ARBA" id="ARBA00005964"/>
    </source>
</evidence>
<evidence type="ECO:0000256" key="5">
    <source>
        <dbReference type="ARBA" id="ARBA00023180"/>
    </source>
</evidence>
<sequence length="569" mass="64376">MVDRREWKVWYLKYYLLVLVTPLHTTHTAYIMYIPFSDYALGLPKVTIPQGTLQGSYKSSYNRRTFSAFEGIPFAKPPVGDLRFSPPQPADGWKGVLNADRTYTCQQYIPLPIVEGVQGQEDCLYMNVYVPREKIEGNENFDVVVHIHGGGFMIGSPKVMAGPDILMDRDIVYVNFNYRLNIFGFLSTEDDVVSGNNGLKDQSMALQWVKDNIKYFGGNPDSITLTGMSAGAASVHFHYLSPLSKGLFHRGWAQSGSALVPWALTEKPLEKAKKLARYFDCGITSTQTMVDCLRKVDANSLAIALKTMAVYLKMAPITPFGPSVEKGSNPFLPDLPYRLLKEGRINDVPLVLSNTKDEAIFPIGILVALDLLEDVDEKWNIFGTYMMDCHDTVDKKRWKEVTTKVKQHFLKGNPLTSDVPTTIKFFTERLFLYDSEKTMRLQSAVGKSPVYFYLYKYIIQLPPLWLGPKLGVSHSDDARLLYKMALGPDRFESEDEKMMELSLDFIATYAKTGVPTFKNTTWLPIEPGSDDLNVLTIYSPEKVVMEKVKQLADTKFWNSLPIKENEKAI</sequence>
<evidence type="ECO:0000259" key="8">
    <source>
        <dbReference type="Pfam" id="PF00135"/>
    </source>
</evidence>
<reference evidence="9 10" key="1">
    <citation type="submission" date="2019-01" db="EMBL/GenBank/DDBJ databases">
        <authorList>
            <person name="Sayadi A."/>
        </authorList>
    </citation>
    <scope>NUCLEOTIDE SEQUENCE [LARGE SCALE GENOMIC DNA]</scope>
</reference>
<dbReference type="PROSITE" id="PS00122">
    <property type="entry name" value="CARBOXYLESTERASE_B_1"/>
    <property type="match status" value="1"/>
</dbReference>
<comment type="similarity">
    <text evidence="1 6">Belongs to the type-B carboxylesterase/lipase family.</text>
</comment>
<dbReference type="PANTHER" id="PTHR43142:SF1">
    <property type="entry name" value="CARBOXYLIC ESTER HYDROLASE"/>
    <property type="match status" value="1"/>
</dbReference>
<dbReference type="GO" id="GO:0052689">
    <property type="term" value="F:carboxylic ester hydrolase activity"/>
    <property type="evidence" value="ECO:0007669"/>
    <property type="project" value="UniProtKB-KW"/>
</dbReference>
<gene>
    <name evidence="9" type="ORF">CALMAC_LOCUS16978</name>
</gene>